<dbReference type="EMBL" id="JAGDYP010000001">
    <property type="protein sequence ID" value="MBO1882910.1"/>
    <property type="molecule type" value="Genomic_DNA"/>
</dbReference>
<organism evidence="2 3">
    <name type="scientific">Capnocytophaga bilenii</name>
    <dbReference type="NCBI Taxonomy" id="2819369"/>
    <lineage>
        <taxon>Bacteria</taxon>
        <taxon>Pseudomonadati</taxon>
        <taxon>Bacteroidota</taxon>
        <taxon>Flavobacteriia</taxon>
        <taxon>Flavobacteriales</taxon>
        <taxon>Flavobacteriaceae</taxon>
        <taxon>Capnocytophaga</taxon>
    </lineage>
</organism>
<name>A0ABS3PUC0_9FLAO</name>
<evidence type="ECO:0000256" key="1">
    <source>
        <dbReference type="SAM" id="MobiDB-lite"/>
    </source>
</evidence>
<protein>
    <submittedName>
        <fullName evidence="2">Uncharacterized protein</fullName>
    </submittedName>
</protein>
<feature type="compositionally biased region" description="Polar residues" evidence="1">
    <location>
        <begin position="62"/>
        <end position="75"/>
    </location>
</feature>
<accession>A0ABS3PUC0</accession>
<evidence type="ECO:0000313" key="3">
    <source>
        <dbReference type="Proteomes" id="UP000681610"/>
    </source>
</evidence>
<comment type="caution">
    <text evidence="2">The sequence shown here is derived from an EMBL/GenBank/DDBJ whole genome shotgun (WGS) entry which is preliminary data.</text>
</comment>
<sequence length="234" mass="27483">MRKYSYIIGIFLLACGVSSFGGKKKPKPETRYVQKEGTSINNISQEVKATMDEHERQKRMNNKQSANTTSEAVNNKQWKKLKETTTKIQDRLRIVDFALQAIPTGYVVGIKSKEIKETQQRILQELQTTPQAIKKVFSNQIQFADDLQMVMRYLTGLVVSYGIINQMERKERQILLNYALDEVNRLANESFYTLMLIRDYKARLEYRKNMFKYYIERDKNLVEDLMKNIKSLNL</sequence>
<dbReference type="Proteomes" id="UP000681610">
    <property type="component" value="Unassembled WGS sequence"/>
</dbReference>
<proteinExistence type="predicted"/>
<dbReference type="PROSITE" id="PS51257">
    <property type="entry name" value="PROKAR_LIPOPROTEIN"/>
    <property type="match status" value="1"/>
</dbReference>
<feature type="region of interest" description="Disordered" evidence="1">
    <location>
        <begin position="52"/>
        <end position="75"/>
    </location>
</feature>
<gene>
    <name evidence="2" type="ORF">J4N46_00300</name>
</gene>
<dbReference type="RefSeq" id="WP_208057402.1">
    <property type="nucleotide sequence ID" value="NZ_JAGDYP010000001.1"/>
</dbReference>
<keyword evidence="3" id="KW-1185">Reference proteome</keyword>
<reference evidence="2 3" key="1">
    <citation type="submission" date="2021-03" db="EMBL/GenBank/DDBJ databases">
        <title>Isolation and description of Capnocytophaga bilenii sp. nov., a novel Capnocytophaga species, isolated from a gingivitis subject.</title>
        <authorList>
            <person name="Antezack A."/>
            <person name="Monnet-Corti V."/>
            <person name="La Scola B."/>
        </authorList>
    </citation>
    <scope>NUCLEOTIDE SEQUENCE [LARGE SCALE GENOMIC DNA]</scope>
    <source>
        <strain evidence="2 3">Marseille-Q4570</strain>
    </source>
</reference>
<evidence type="ECO:0000313" key="2">
    <source>
        <dbReference type="EMBL" id="MBO1882910.1"/>
    </source>
</evidence>